<dbReference type="EMBL" id="LHPF02000001">
    <property type="protein sequence ID" value="PSC76939.1"/>
    <property type="molecule type" value="Genomic_DNA"/>
</dbReference>
<dbReference type="Pfam" id="PF13540">
    <property type="entry name" value="RCC1_2"/>
    <property type="match status" value="2"/>
</dbReference>
<dbReference type="PANTHER" id="PTHR45982:SF1">
    <property type="entry name" value="REGULATOR OF CHROMOSOME CONDENSATION"/>
    <property type="match status" value="1"/>
</dbReference>
<dbReference type="GO" id="GO:0005085">
    <property type="term" value="F:guanyl-nucleotide exchange factor activity"/>
    <property type="evidence" value="ECO:0007669"/>
    <property type="project" value="TreeGrafter"/>
</dbReference>
<dbReference type="OrthoDB" id="512027at2759"/>
<dbReference type="GO" id="GO:0005737">
    <property type="term" value="C:cytoplasm"/>
    <property type="evidence" value="ECO:0007669"/>
    <property type="project" value="TreeGrafter"/>
</dbReference>
<dbReference type="SUPFAM" id="SSF50985">
    <property type="entry name" value="RCC1/BLIP-II"/>
    <property type="match status" value="2"/>
</dbReference>
<feature type="domain" description="Peptidase C1A papain C-terminal" evidence="3">
    <location>
        <begin position="81"/>
        <end position="349"/>
    </location>
</feature>
<dbReference type="PROSITE" id="PS50012">
    <property type="entry name" value="RCC1_3"/>
    <property type="match status" value="3"/>
</dbReference>
<dbReference type="PANTHER" id="PTHR45982">
    <property type="entry name" value="REGULATOR OF CHROMOSOME CONDENSATION"/>
    <property type="match status" value="1"/>
</dbReference>
<dbReference type="Gene3D" id="2.40.50.170">
    <property type="entry name" value="Cysteine proteinases. Chain C"/>
    <property type="match status" value="1"/>
</dbReference>
<dbReference type="Gene3D" id="3.90.70.10">
    <property type="entry name" value="Cysteine proteinases"/>
    <property type="match status" value="1"/>
</dbReference>
<accession>A0A2P6VS72</accession>
<protein>
    <submittedName>
        <fullName evidence="4">Regulator of chromosome condensation RCC1</fullName>
    </submittedName>
</protein>
<feature type="repeat" description="RCC1" evidence="1">
    <location>
        <begin position="874"/>
        <end position="925"/>
    </location>
</feature>
<evidence type="ECO:0000256" key="1">
    <source>
        <dbReference type="PROSITE-ProRule" id="PRU00235"/>
    </source>
</evidence>
<feature type="repeat" description="RCC1" evidence="1">
    <location>
        <begin position="772"/>
        <end position="821"/>
    </location>
</feature>
<keyword evidence="5" id="KW-1185">Reference proteome</keyword>
<name>A0A2P6VS72_9CHLO</name>
<dbReference type="Pfam" id="PF00415">
    <property type="entry name" value="RCC1"/>
    <property type="match status" value="1"/>
</dbReference>
<evidence type="ECO:0000259" key="3">
    <source>
        <dbReference type="SMART" id="SM00645"/>
    </source>
</evidence>
<gene>
    <name evidence="4" type="primary">g297</name>
    <name evidence="4" type="ORF">C2E20_0297</name>
</gene>
<dbReference type="GO" id="GO:0008234">
    <property type="term" value="F:cysteine-type peptidase activity"/>
    <property type="evidence" value="ECO:0007669"/>
    <property type="project" value="InterPro"/>
</dbReference>
<dbReference type="SUPFAM" id="SSF54001">
    <property type="entry name" value="Cysteine proteinases"/>
    <property type="match status" value="1"/>
</dbReference>
<dbReference type="Pfam" id="PF00112">
    <property type="entry name" value="Peptidase_C1"/>
    <property type="match status" value="1"/>
</dbReference>
<dbReference type="GO" id="GO:0006508">
    <property type="term" value="P:proteolysis"/>
    <property type="evidence" value="ECO:0007669"/>
    <property type="project" value="InterPro"/>
</dbReference>
<dbReference type="InterPro" id="IPR038765">
    <property type="entry name" value="Papain-like_cys_pep_sf"/>
</dbReference>
<feature type="repeat" description="RCC1" evidence="1">
    <location>
        <begin position="926"/>
        <end position="982"/>
    </location>
</feature>
<dbReference type="PRINTS" id="PR00633">
    <property type="entry name" value="RCCNDNSATION"/>
</dbReference>
<dbReference type="AlphaFoldDB" id="A0A2P6VS72"/>
<organism evidence="4 5">
    <name type="scientific">Micractinium conductrix</name>
    <dbReference type="NCBI Taxonomy" id="554055"/>
    <lineage>
        <taxon>Eukaryota</taxon>
        <taxon>Viridiplantae</taxon>
        <taxon>Chlorophyta</taxon>
        <taxon>core chlorophytes</taxon>
        <taxon>Trebouxiophyceae</taxon>
        <taxon>Chlorellales</taxon>
        <taxon>Chlorellaceae</taxon>
        <taxon>Chlorella clade</taxon>
        <taxon>Micractinium</taxon>
    </lineage>
</organism>
<dbReference type="SMART" id="SM00645">
    <property type="entry name" value="Pept_C1"/>
    <property type="match status" value="1"/>
</dbReference>
<dbReference type="Gene3D" id="2.130.10.30">
    <property type="entry name" value="Regulator of chromosome condensation 1/beta-lactamase-inhibitor protein II"/>
    <property type="match status" value="2"/>
</dbReference>
<evidence type="ECO:0000313" key="4">
    <source>
        <dbReference type="EMBL" id="PSC76939.1"/>
    </source>
</evidence>
<dbReference type="Proteomes" id="UP000239649">
    <property type="component" value="Unassembled WGS sequence"/>
</dbReference>
<sequence length="1036" mass="107104">MLSPPPSPAPPPPLHQRRNTTDIFAHFISKAAARQTFEAFLREASGETSVARAAGTARPAGVPWYPLSDSILVAFWKVWKKPYNKDWGVQEGKKFDIFWQKVRRVATSLADVTKPAWFKFGPTFVSDVLGPLSLRPTLRLFLRRPTRHAPSGTGGQRARSRLRTTRETARLAGPLLRPPPSKQQLIDCVSEEEGYSSQGCVGGDLTDRLQFASRATGGYITTEARYGFAAATGQCSMQSAPPPEADRVQLAGSGFVRLQPWSATALREAVLQSPVVVGFLATELFSEYDGGVWPASDCEGRFPTGAGPASGLSNSWGCEWGEAGYARIEMTPDGTAGACGLYSVMLAPTNASIGALGRAPTARTSPQPSYTALPLDRCTQGCAVRPRSGPYVPAAATSFAGQTYKCEGSGCTTFEYITCDNAEPGLVTFSSPQLAGLPLDVCSAAGGVGCGEPAAHAWCRLQGMERAVDIGPYQPSPATAHLAAGETCAGDTCATPAHIIRTLPAFDELPGEVLSGFDAVRQDAFKSLVMAMVQVAGGEATVALGSVTEYLQQQPEVESGVLVPAAVTCPNATAARGFAQRLADRQPWPQGSFGEGLSPARHPSSPATPVPCNFSRSLVAVFPWYANASMAGTLRATSCGPSSGDPVLSLLSSPTSAGGALHLPGRRRRQRLPPAPLVEALYHQTLCWGKGDSGQLGQGLSQGSSTPVLVAGGHRFTSLTAATRYTCGIDTSIRAWCWGGSSGSTPAAVGGGMSFQALAAGYAHVCGLDLQGAAWCWGQGGVGQLGDGREADSGSPVRVAGGLTFKAISAGYIFSCALVAATGRPWCWGDNYWLTLGVGDGSVRSSVPVAVSGGHSFTQLSSYSTHSCGLKADGSAHCWGTGTDGRLGTGSTANTATPAQVAGGHVFAALATGHVALHTCALKAAGAASCWGDGRSGRLGGGGGAAGSADEPNAKAPAAVVGSVAFDSIAVGGAHTCVLSRSRKAWCFGKNEFGQLGSPSPDASSVPVAVPGHKFSFIVAGYEHSCGIRPAWLLTA</sequence>
<proteinExistence type="predicted"/>
<evidence type="ECO:0000256" key="2">
    <source>
        <dbReference type="SAM" id="MobiDB-lite"/>
    </source>
</evidence>
<evidence type="ECO:0000313" key="5">
    <source>
        <dbReference type="Proteomes" id="UP000239649"/>
    </source>
</evidence>
<dbReference type="InterPro" id="IPR000668">
    <property type="entry name" value="Peptidase_C1A_C"/>
</dbReference>
<reference evidence="4 5" key="1">
    <citation type="journal article" date="2018" name="Plant J.">
        <title>Genome sequences of Chlorella sorokiniana UTEX 1602 and Micractinium conductrix SAG 241.80: implications to maltose excretion by a green alga.</title>
        <authorList>
            <person name="Arriola M.B."/>
            <person name="Velmurugan N."/>
            <person name="Zhang Y."/>
            <person name="Plunkett M.H."/>
            <person name="Hondzo H."/>
            <person name="Barney B.M."/>
        </authorList>
    </citation>
    <scope>NUCLEOTIDE SEQUENCE [LARGE SCALE GENOMIC DNA]</scope>
    <source>
        <strain evidence="4 5">SAG 241.80</strain>
    </source>
</reference>
<dbReference type="InterPro" id="IPR009091">
    <property type="entry name" value="RCC1/BLIP-II"/>
</dbReference>
<dbReference type="InterPro" id="IPR000408">
    <property type="entry name" value="Reg_chr_condens"/>
</dbReference>
<dbReference type="STRING" id="554055.A0A2P6VS72"/>
<dbReference type="InterPro" id="IPR051553">
    <property type="entry name" value="Ran_GTPase-activating"/>
</dbReference>
<feature type="region of interest" description="Disordered" evidence="2">
    <location>
        <begin position="589"/>
        <end position="608"/>
    </location>
</feature>
<comment type="caution">
    <text evidence="4">The sequence shown here is derived from an EMBL/GenBank/DDBJ whole genome shotgun (WGS) entry which is preliminary data.</text>
</comment>